<sequence length="75" mass="7774">MSHFAFHAEPTPVATRHGDCYIGVGESTGGVESIGIVTPGDDSTDLHLSLQQALVVMAELTTAIAVLIEHGRSGT</sequence>
<keyword evidence="2" id="KW-1185">Reference proteome</keyword>
<dbReference type="EMBL" id="KU963249">
    <property type="protein sequence ID" value="AMS02791.1"/>
    <property type="molecule type" value="Genomic_DNA"/>
</dbReference>
<name>A0A142K9K8_9CAUD</name>
<gene>
    <name evidence="1" type="primary">46</name>
    <name evidence="1" type="ORF">SEA_YEEZY_46</name>
</gene>
<reference evidence="2" key="1">
    <citation type="submission" date="2016-03" db="EMBL/GenBank/DDBJ databases">
        <authorList>
            <person name="Ploux O."/>
        </authorList>
    </citation>
    <scope>NUCLEOTIDE SEQUENCE [LARGE SCALE GENOMIC DNA]</scope>
</reference>
<evidence type="ECO:0000313" key="1">
    <source>
        <dbReference type="EMBL" id="AMS02791.1"/>
    </source>
</evidence>
<accession>A0A142K9K8</accession>
<dbReference type="KEGG" id="vg:29126509"/>
<protein>
    <submittedName>
        <fullName evidence="1">Uncharacterized protein</fullName>
    </submittedName>
</protein>
<dbReference type="RefSeq" id="YP_009304375.1">
    <property type="nucleotide sequence ID" value="NC_031269.1"/>
</dbReference>
<proteinExistence type="predicted"/>
<dbReference type="Proteomes" id="UP000202604">
    <property type="component" value="Segment"/>
</dbReference>
<evidence type="ECO:0000313" key="2">
    <source>
        <dbReference type="Proteomes" id="UP000202604"/>
    </source>
</evidence>
<dbReference type="GeneID" id="29126509"/>
<organism evidence="1 2">
    <name type="scientific">Gordonia phage Yeezy</name>
    <dbReference type="NCBI Taxonomy" id="1821565"/>
    <lineage>
        <taxon>Viruses</taxon>
        <taxon>Duplodnaviria</taxon>
        <taxon>Heunggongvirae</taxon>
        <taxon>Uroviricota</taxon>
        <taxon>Caudoviricetes</taxon>
        <taxon>Nymbaxtervirinae</taxon>
        <taxon>Baxterfoxvirus</taxon>
        <taxon>Baxterfoxvirus yeezy</taxon>
        <taxon>Baxtervirus yeezy</taxon>
    </lineage>
</organism>